<dbReference type="Gene3D" id="2.40.128.110">
    <property type="entry name" value="Lipid/polyisoprenoid-binding, YceI-like"/>
    <property type="match status" value="1"/>
</dbReference>
<dbReference type="InterPro" id="IPR036761">
    <property type="entry name" value="TTHA0802/YceI-like_sf"/>
</dbReference>
<dbReference type="SUPFAM" id="SSF101874">
    <property type="entry name" value="YceI-like"/>
    <property type="match status" value="1"/>
</dbReference>
<feature type="domain" description="Lipid/polyisoprenoid-binding YceI-like" evidence="3">
    <location>
        <begin position="10"/>
        <end position="187"/>
    </location>
</feature>
<name>A0A6J4T1N4_9ACTN</name>
<accession>A0A6J4T1N4</accession>
<protein>
    <submittedName>
        <fullName evidence="4">Protein yceI</fullName>
    </submittedName>
</protein>
<dbReference type="EMBL" id="CADCVV010000158">
    <property type="protein sequence ID" value="CAA9511158.1"/>
    <property type="molecule type" value="Genomic_DNA"/>
</dbReference>
<dbReference type="InterPro" id="IPR007372">
    <property type="entry name" value="Lipid/polyisoprenoid-bd_YceI"/>
</dbReference>
<feature type="region of interest" description="Disordered" evidence="2">
    <location>
        <begin position="198"/>
        <end position="222"/>
    </location>
</feature>
<proteinExistence type="inferred from homology"/>
<organism evidence="4">
    <name type="scientific">uncultured Solirubrobacterales bacterium</name>
    <dbReference type="NCBI Taxonomy" id="768556"/>
    <lineage>
        <taxon>Bacteria</taxon>
        <taxon>Bacillati</taxon>
        <taxon>Actinomycetota</taxon>
        <taxon>Thermoleophilia</taxon>
        <taxon>Solirubrobacterales</taxon>
        <taxon>environmental samples</taxon>
    </lineage>
</organism>
<dbReference type="AlphaFoldDB" id="A0A6J4T1N4"/>
<dbReference type="PANTHER" id="PTHR34406:SF1">
    <property type="entry name" value="PROTEIN YCEI"/>
    <property type="match status" value="1"/>
</dbReference>
<sequence length="222" mass="24969">MRELPDAISTWSFEPGHTEAEFRARHMMVTWVRGFFKDIHGKVEVHRDDPLSSTFEGEIDATGIWTGEPDRDAHLRSADFFDVDDHPSITFDGRFVERIGVDHYRAAADLTIRGVTREVSLDVAYLGHWSTPYWVGDENRGEMRRLGFEARTTINRHDFGVSWQDEIPGGGVVVSNEIRLILDVEAILDHDLERVGSGGAVYRSPDELPPETRAGTPDAAGH</sequence>
<evidence type="ECO:0000313" key="4">
    <source>
        <dbReference type="EMBL" id="CAA9511158.1"/>
    </source>
</evidence>
<comment type="similarity">
    <text evidence="1">Belongs to the UPF0312 family.</text>
</comment>
<reference evidence="4" key="1">
    <citation type="submission" date="2020-02" db="EMBL/GenBank/DDBJ databases">
        <authorList>
            <person name="Meier V. D."/>
        </authorList>
    </citation>
    <scope>NUCLEOTIDE SEQUENCE</scope>
    <source>
        <strain evidence="4">AVDCRST_MAG17</strain>
    </source>
</reference>
<evidence type="ECO:0000256" key="2">
    <source>
        <dbReference type="SAM" id="MobiDB-lite"/>
    </source>
</evidence>
<dbReference type="SMART" id="SM00867">
    <property type="entry name" value="YceI"/>
    <property type="match status" value="1"/>
</dbReference>
<evidence type="ECO:0000259" key="3">
    <source>
        <dbReference type="SMART" id="SM00867"/>
    </source>
</evidence>
<dbReference type="PANTHER" id="PTHR34406">
    <property type="entry name" value="PROTEIN YCEI"/>
    <property type="match status" value="1"/>
</dbReference>
<evidence type="ECO:0000256" key="1">
    <source>
        <dbReference type="ARBA" id="ARBA00008812"/>
    </source>
</evidence>
<dbReference type="Pfam" id="PF04264">
    <property type="entry name" value="YceI"/>
    <property type="match status" value="1"/>
</dbReference>
<gene>
    <name evidence="4" type="ORF">AVDCRST_MAG17-1986</name>
</gene>